<comment type="caution">
    <text evidence="1">The sequence shown here is derived from an EMBL/GenBank/DDBJ whole genome shotgun (WGS) entry which is preliminary data.</text>
</comment>
<dbReference type="Proteomes" id="UP000645612">
    <property type="component" value="Unassembled WGS sequence"/>
</dbReference>
<evidence type="ECO:0000313" key="3">
    <source>
        <dbReference type="Proteomes" id="UP000645612"/>
    </source>
</evidence>
<accession>A0A8I1ASV8</accession>
<dbReference type="AlphaFoldDB" id="A0A8I1ASV8"/>
<dbReference type="EMBL" id="JAEDXG010000261">
    <property type="protein sequence ID" value="MBH9702846.1"/>
    <property type="molecule type" value="Genomic_DNA"/>
</dbReference>
<dbReference type="EMBL" id="JAEDXG010000072">
    <property type="protein sequence ID" value="MBH9702463.1"/>
    <property type="molecule type" value="Genomic_DNA"/>
</dbReference>
<name>A0A8I1ASV8_BURCE</name>
<proteinExistence type="predicted"/>
<gene>
    <name evidence="1" type="ORF">JAO13_39135</name>
    <name evidence="2" type="ORF">JAO13_41240</name>
</gene>
<dbReference type="RefSeq" id="WP_155629226.1">
    <property type="nucleotide sequence ID" value="NZ_JAEDXG010000072.1"/>
</dbReference>
<sequence length="24" mass="2626">MSYNAPVKDMLFVLKELAGIDTVA</sequence>
<feature type="non-terminal residue" evidence="1">
    <location>
        <position position="24"/>
    </location>
</feature>
<evidence type="ECO:0000313" key="1">
    <source>
        <dbReference type="EMBL" id="MBH9702463.1"/>
    </source>
</evidence>
<evidence type="ECO:0000313" key="2">
    <source>
        <dbReference type="EMBL" id="MBH9702846.1"/>
    </source>
</evidence>
<organism evidence="1 3">
    <name type="scientific">Burkholderia cepacia</name>
    <name type="common">Pseudomonas cepacia</name>
    <dbReference type="NCBI Taxonomy" id="292"/>
    <lineage>
        <taxon>Bacteria</taxon>
        <taxon>Pseudomonadati</taxon>
        <taxon>Pseudomonadota</taxon>
        <taxon>Betaproteobacteria</taxon>
        <taxon>Burkholderiales</taxon>
        <taxon>Burkholderiaceae</taxon>
        <taxon>Burkholderia</taxon>
        <taxon>Burkholderia cepacia complex</taxon>
    </lineage>
</organism>
<reference evidence="1" key="1">
    <citation type="submission" date="2020-12" db="EMBL/GenBank/DDBJ databases">
        <title>Burkholderia cepacia complex in Mexico.</title>
        <authorList>
            <person name="Estrada P."/>
        </authorList>
    </citation>
    <scope>NUCLEOTIDE SEQUENCE</scope>
    <source>
        <strain evidence="1">871</strain>
    </source>
</reference>
<protein>
    <submittedName>
        <fullName evidence="1">Acyl-CoA dehydrogenase N-terminal domain-containing protein</fullName>
    </submittedName>
</protein>